<dbReference type="NCBIfam" id="NF041874">
    <property type="entry name" value="EPS_EpsC"/>
    <property type="match status" value="1"/>
</dbReference>
<name>A0A512BEP0_9BACT</name>
<dbReference type="Gene3D" id="2.160.10.10">
    <property type="entry name" value="Hexapeptide repeat proteins"/>
    <property type="match status" value="1"/>
</dbReference>
<dbReference type="Proteomes" id="UP000321513">
    <property type="component" value="Unassembled WGS sequence"/>
</dbReference>
<protein>
    <submittedName>
        <fullName evidence="4">Uncharacterized protein</fullName>
    </submittedName>
</protein>
<dbReference type="GO" id="GO:0016746">
    <property type="term" value="F:acyltransferase activity"/>
    <property type="evidence" value="ECO:0007669"/>
    <property type="project" value="UniProtKB-KW"/>
</dbReference>
<evidence type="ECO:0000313" key="4">
    <source>
        <dbReference type="EMBL" id="GEO10439.1"/>
    </source>
</evidence>
<dbReference type="InterPro" id="IPR011004">
    <property type="entry name" value="Trimer_LpxA-like_sf"/>
</dbReference>
<dbReference type="RefSeq" id="WP_246113248.1">
    <property type="nucleotide sequence ID" value="NZ_BJYT01000011.1"/>
</dbReference>
<dbReference type="PANTHER" id="PTHR42811">
    <property type="entry name" value="SERINE ACETYLTRANSFERASE"/>
    <property type="match status" value="1"/>
</dbReference>
<dbReference type="SUPFAM" id="SSF51161">
    <property type="entry name" value="Trimeric LpxA-like enzymes"/>
    <property type="match status" value="1"/>
</dbReference>
<dbReference type="InterPro" id="IPR053376">
    <property type="entry name" value="Serine_acetyltransferase"/>
</dbReference>
<dbReference type="CDD" id="cd03354">
    <property type="entry name" value="LbH_SAT"/>
    <property type="match status" value="1"/>
</dbReference>
<gene>
    <name evidence="4" type="ORF">SAE01_29350</name>
</gene>
<dbReference type="EMBL" id="BJYT01000011">
    <property type="protein sequence ID" value="GEO10439.1"/>
    <property type="molecule type" value="Genomic_DNA"/>
</dbReference>
<evidence type="ECO:0000256" key="3">
    <source>
        <dbReference type="ARBA" id="ARBA00023315"/>
    </source>
</evidence>
<dbReference type="AlphaFoldDB" id="A0A512BEP0"/>
<evidence type="ECO:0000313" key="5">
    <source>
        <dbReference type="Proteomes" id="UP000321513"/>
    </source>
</evidence>
<sequence length="294" mass="32906">MEKDFPCVEPLQKDKRKEMNQTDFITAVFKRNTTCFRGFPDKQIAEDFIDELFFFLFGTHEKKLGQDKLEQQYESIKSTFSALLYELIKDEALVKQHTRSLFDAIPSIYQHLLLDAEAIVKFDPAAQSIEEVLVAYPGFYATAIYRISHQLHEQGIRTLPRLLSEYAHSKTGIDIHPGAQIGDSFFIDHGTGIVVGETAVIGNNVKIYQGVTLGALNVAKSAASTKRHPTIEDNVIIYSGATILGGDTIIGHDCIIGGNVWLTYSVPPFSVVYHKSEIQVRDKNPLPEALNFVI</sequence>
<evidence type="ECO:0000256" key="1">
    <source>
        <dbReference type="ARBA" id="ARBA00022605"/>
    </source>
</evidence>
<keyword evidence="2" id="KW-0808">Transferase</keyword>
<keyword evidence="1" id="KW-0028">Amino-acid biosynthesis</keyword>
<accession>A0A512BEP0</accession>
<dbReference type="InterPro" id="IPR042122">
    <property type="entry name" value="Ser_AcTrfase_N_sf"/>
</dbReference>
<organism evidence="4 5">
    <name type="scientific">Segetibacter aerophilus</name>
    <dbReference type="NCBI Taxonomy" id="670293"/>
    <lineage>
        <taxon>Bacteria</taxon>
        <taxon>Pseudomonadati</taxon>
        <taxon>Bacteroidota</taxon>
        <taxon>Chitinophagia</taxon>
        <taxon>Chitinophagales</taxon>
        <taxon>Chitinophagaceae</taxon>
        <taxon>Segetibacter</taxon>
    </lineage>
</organism>
<dbReference type="InterPro" id="IPR045304">
    <property type="entry name" value="LbH_SAT"/>
</dbReference>
<keyword evidence="5" id="KW-1185">Reference proteome</keyword>
<reference evidence="4 5" key="1">
    <citation type="submission" date="2019-07" db="EMBL/GenBank/DDBJ databases">
        <title>Whole genome shotgun sequence of Segetibacter aerophilus NBRC 106135.</title>
        <authorList>
            <person name="Hosoyama A."/>
            <person name="Uohara A."/>
            <person name="Ohji S."/>
            <person name="Ichikawa N."/>
        </authorList>
    </citation>
    <scope>NUCLEOTIDE SEQUENCE [LARGE SCALE GENOMIC DNA]</scope>
    <source>
        <strain evidence="4 5">NBRC 106135</strain>
    </source>
</reference>
<comment type="caution">
    <text evidence="4">The sequence shown here is derived from an EMBL/GenBank/DDBJ whole genome shotgun (WGS) entry which is preliminary data.</text>
</comment>
<proteinExistence type="predicted"/>
<keyword evidence="3" id="KW-0012">Acyltransferase</keyword>
<evidence type="ECO:0000256" key="2">
    <source>
        <dbReference type="ARBA" id="ARBA00022679"/>
    </source>
</evidence>
<dbReference type="GO" id="GO:0008652">
    <property type="term" value="P:amino acid biosynthetic process"/>
    <property type="evidence" value="ECO:0007669"/>
    <property type="project" value="UniProtKB-KW"/>
</dbReference>
<dbReference type="Gene3D" id="1.10.3130.10">
    <property type="entry name" value="serine acetyltransferase, domain 1"/>
    <property type="match status" value="1"/>
</dbReference>